<evidence type="ECO:0000313" key="2">
    <source>
        <dbReference type="Proteomes" id="UP000044806"/>
    </source>
</evidence>
<dbReference type="EMBL" id="CWOW01000006">
    <property type="protein sequence ID" value="CSA39332.1"/>
    <property type="molecule type" value="Genomic_DNA"/>
</dbReference>
<organism evidence="1 2">
    <name type="scientific">Vibrio cholerae</name>
    <dbReference type="NCBI Taxonomy" id="666"/>
    <lineage>
        <taxon>Bacteria</taxon>
        <taxon>Pseudomonadati</taxon>
        <taxon>Pseudomonadota</taxon>
        <taxon>Gammaproteobacteria</taxon>
        <taxon>Vibrionales</taxon>
        <taxon>Vibrionaceae</taxon>
        <taxon>Vibrio</taxon>
    </lineage>
</organism>
<accession>A0A655Q572</accession>
<name>A0A655Q572_VIBCL</name>
<protein>
    <submittedName>
        <fullName evidence="1">Leader peptidase PilD</fullName>
    </submittedName>
</protein>
<proteinExistence type="predicted"/>
<reference evidence="1 2" key="1">
    <citation type="submission" date="2015-07" db="EMBL/GenBank/DDBJ databases">
        <authorList>
            <consortium name="Pathogen Informatics"/>
        </authorList>
    </citation>
    <scope>NUCLEOTIDE SEQUENCE [LARGE SCALE GENOMIC DNA]</scope>
    <source>
        <strain evidence="1 2">A51</strain>
    </source>
</reference>
<sequence length="36" mass="4179">MAFPFGPYLAIAGWFALLWGDKVIDWYFTTWVGQPL</sequence>
<dbReference type="Proteomes" id="UP000044806">
    <property type="component" value="Unassembled WGS sequence"/>
</dbReference>
<evidence type="ECO:0000313" key="1">
    <source>
        <dbReference type="EMBL" id="CSA39332.1"/>
    </source>
</evidence>
<gene>
    <name evidence="1" type="ORF">ERS013165_01473</name>
</gene>
<dbReference type="AlphaFoldDB" id="A0A655Q572"/>